<dbReference type="Proteomes" id="UP000295531">
    <property type="component" value="Unassembled WGS sequence"/>
</dbReference>
<keyword evidence="2" id="KW-1185">Reference proteome</keyword>
<gene>
    <name evidence="1" type="ORF">DEU29_11126</name>
</gene>
<name>A0A4R6P4A1_9GAMM</name>
<comment type="caution">
    <text evidence="1">The sequence shown here is derived from an EMBL/GenBank/DDBJ whole genome shotgun (WGS) entry which is preliminary data.</text>
</comment>
<dbReference type="EMBL" id="SNXI01000011">
    <property type="protein sequence ID" value="TDP32086.1"/>
    <property type="molecule type" value="Genomic_DNA"/>
</dbReference>
<organism evidence="1 2">
    <name type="scientific">Idiomarina aquatica</name>
    <dbReference type="NCBI Taxonomy" id="1327752"/>
    <lineage>
        <taxon>Bacteria</taxon>
        <taxon>Pseudomonadati</taxon>
        <taxon>Pseudomonadota</taxon>
        <taxon>Gammaproteobacteria</taxon>
        <taxon>Alteromonadales</taxon>
        <taxon>Idiomarinaceae</taxon>
        <taxon>Idiomarina</taxon>
    </lineage>
</organism>
<proteinExistence type="predicted"/>
<evidence type="ECO:0000313" key="1">
    <source>
        <dbReference type="EMBL" id="TDP32086.1"/>
    </source>
</evidence>
<dbReference type="RefSeq" id="WP_133540005.1">
    <property type="nucleotide sequence ID" value="NZ_SNXI01000011.1"/>
</dbReference>
<evidence type="ECO:0000313" key="2">
    <source>
        <dbReference type="Proteomes" id="UP000295531"/>
    </source>
</evidence>
<dbReference type="OrthoDB" id="6238685at2"/>
<dbReference type="AlphaFoldDB" id="A0A4R6P4A1"/>
<protein>
    <submittedName>
        <fullName evidence="1">Uncharacterized protein</fullName>
    </submittedName>
</protein>
<sequence length="259" mass="28976">MPRTKAALAAVDIIDNELIYLQLSTERGNVFIHQWHKQKANTAWNKGLDCRELMTVMEHRASHYQRLTQPSATDNVTSFVHETYGGTADYTQDIVLDYQYDPTSAHVISAHSSQVKKRQQLFAQLAGPLSIVEPAFQAILRATNFLLGQGELITSRPCEQWLIVELSHPLSTCLFCHHGCLDRLQFVAESELHEVITNSPLTLYFGDKTKFSETTQNLLNTAIELQLPKSMGDFSSAVGSTAAISLFGNALRGFSSWHH</sequence>
<accession>A0A4R6P4A1</accession>
<reference evidence="1 2" key="1">
    <citation type="submission" date="2019-03" db="EMBL/GenBank/DDBJ databases">
        <title>Freshwater and sediment microbial communities from various areas in North America, analyzing microbe dynamics in response to fracking.</title>
        <authorList>
            <person name="Lamendella R."/>
        </authorList>
    </citation>
    <scope>NUCLEOTIDE SEQUENCE [LARGE SCALE GENOMIC DNA]</scope>
    <source>
        <strain evidence="1 2">18_TX</strain>
    </source>
</reference>